<comment type="caution">
    <text evidence="5">The sequence shown here is derived from an EMBL/GenBank/DDBJ whole genome shotgun (WGS) entry which is preliminary data.</text>
</comment>
<gene>
    <name evidence="5" type="ORF">K7G82_04605</name>
</gene>
<dbReference type="Pfam" id="PF07969">
    <property type="entry name" value="Amidohydro_3"/>
    <property type="match status" value="1"/>
</dbReference>
<sequence>MNKMMTALLATAAMGLPASGAYAAPAAPSSYDVIIRHGTVFDGTGAEGRVADIGIVGDRVIAIGDLSRAKAAVEKDATGLYVSPGFVSVHDHSAPTSYARPEGILTQGVTTAIANPDGGGELDLVKQLDVPLGLNYGGYIGFNSVWGNVVGFDNRRATPDEIDRMKALVLKGLEDGAFGLSSGLDYKPSFWATTDEVIAVAKVASGAWRTNFTNHERVFPGNGYSSMAGMRETLEIGEKAGLMPVITHMKLQGRDNGKTVEAIALATDAKKRGVDVGMDAYPYTYGSTSLEQLTIPSWAQEGGRDAMLKRFKDPALRAKIIAETNEQIDIRWMGPKGVYIVDIEKRLPVEMAARGNISGGEAIVQLLEEGNRRVLLSFGTEEDQAALLKDPLQVVSCDCGANTSKVGHPRNWGSFPRFLGRYVREQKLVGWGEAVRKMTALPAAMVGLSERGYLLPGMVADITVFDPKTVIDRSTVEAPTLPSVGIQAVLVNGKLALDDGKMVDGTFGTRLVRSRHEPSRPMNFDIARSVSATGKVSGTTIAINLAQAAGAAAPTGKVSVKGLPGGTLAFTPSILQTTKGWASITGTGKRGKGKVEAITLQLEQADPFGGGKPTLTVLADGRPILEGALPDGAILVAEGGR</sequence>
<keyword evidence="6" id="KW-1185">Reference proteome</keyword>
<name>A0ABS7PJU2_9SPHN</name>
<feature type="domain" description="Amidohydrolase 3" evidence="4">
    <location>
        <begin position="386"/>
        <end position="494"/>
    </location>
</feature>
<dbReference type="InterPro" id="IPR032466">
    <property type="entry name" value="Metal_Hydrolase"/>
</dbReference>
<evidence type="ECO:0000256" key="2">
    <source>
        <dbReference type="ARBA" id="ARBA00022801"/>
    </source>
</evidence>
<dbReference type="Proteomes" id="UP000706039">
    <property type="component" value="Unassembled WGS sequence"/>
</dbReference>
<dbReference type="Gene3D" id="3.20.20.140">
    <property type="entry name" value="Metal-dependent hydrolases"/>
    <property type="match status" value="2"/>
</dbReference>
<dbReference type="SUPFAM" id="SSF51556">
    <property type="entry name" value="Metallo-dependent hydrolases"/>
    <property type="match status" value="1"/>
</dbReference>
<dbReference type="RefSeq" id="WP_222988669.1">
    <property type="nucleotide sequence ID" value="NZ_JAINVV010000003.1"/>
</dbReference>
<evidence type="ECO:0000313" key="5">
    <source>
        <dbReference type="EMBL" id="MBY8821560.1"/>
    </source>
</evidence>
<dbReference type="SUPFAM" id="SSF51338">
    <property type="entry name" value="Composite domain of metallo-dependent hydrolases"/>
    <property type="match status" value="1"/>
</dbReference>
<evidence type="ECO:0000256" key="1">
    <source>
        <dbReference type="ARBA" id="ARBA00010716"/>
    </source>
</evidence>
<dbReference type="PANTHER" id="PTHR11113:SF14">
    <property type="entry name" value="N-ACETYLGLUCOSAMINE-6-PHOSPHATE DEACETYLASE"/>
    <property type="match status" value="1"/>
</dbReference>
<comment type="similarity">
    <text evidence="1">Belongs to the metallo-dependent hydrolases superfamily. NagA family.</text>
</comment>
<keyword evidence="2" id="KW-0378">Hydrolase</keyword>
<keyword evidence="3" id="KW-0732">Signal</keyword>
<proteinExistence type="inferred from homology"/>
<evidence type="ECO:0000256" key="3">
    <source>
        <dbReference type="SAM" id="SignalP"/>
    </source>
</evidence>
<dbReference type="InterPro" id="IPR013108">
    <property type="entry name" value="Amidohydro_3"/>
</dbReference>
<protein>
    <submittedName>
        <fullName evidence="5">Amidohydrolase family protein</fullName>
    </submittedName>
</protein>
<accession>A0ABS7PJU2</accession>
<evidence type="ECO:0000259" key="4">
    <source>
        <dbReference type="Pfam" id="PF07969"/>
    </source>
</evidence>
<dbReference type="Gene3D" id="2.30.40.10">
    <property type="entry name" value="Urease, subunit C, domain 1"/>
    <property type="match status" value="1"/>
</dbReference>
<reference evidence="5 6" key="1">
    <citation type="submission" date="2021-08" db="EMBL/GenBank/DDBJ databases">
        <authorList>
            <person name="Tuo L."/>
        </authorList>
    </citation>
    <scope>NUCLEOTIDE SEQUENCE [LARGE SCALE GENOMIC DNA]</scope>
    <source>
        <strain evidence="5 6">JCM 31229</strain>
    </source>
</reference>
<organism evidence="5 6">
    <name type="scientific">Sphingomonas colocasiae</name>
    <dbReference type="NCBI Taxonomy" id="1848973"/>
    <lineage>
        <taxon>Bacteria</taxon>
        <taxon>Pseudomonadati</taxon>
        <taxon>Pseudomonadota</taxon>
        <taxon>Alphaproteobacteria</taxon>
        <taxon>Sphingomonadales</taxon>
        <taxon>Sphingomonadaceae</taxon>
        <taxon>Sphingomonas</taxon>
    </lineage>
</organism>
<dbReference type="InterPro" id="IPR011059">
    <property type="entry name" value="Metal-dep_hydrolase_composite"/>
</dbReference>
<feature type="signal peptide" evidence="3">
    <location>
        <begin position="1"/>
        <end position="23"/>
    </location>
</feature>
<evidence type="ECO:0000313" key="6">
    <source>
        <dbReference type="Proteomes" id="UP000706039"/>
    </source>
</evidence>
<dbReference type="EMBL" id="JAINVV010000003">
    <property type="protein sequence ID" value="MBY8821560.1"/>
    <property type="molecule type" value="Genomic_DNA"/>
</dbReference>
<feature type="chain" id="PRO_5046745339" evidence="3">
    <location>
        <begin position="24"/>
        <end position="641"/>
    </location>
</feature>
<dbReference type="PANTHER" id="PTHR11113">
    <property type="entry name" value="N-ACETYLGLUCOSAMINE-6-PHOSPHATE DEACETYLASE"/>
    <property type="match status" value="1"/>
</dbReference>